<dbReference type="EMBL" id="GGFL01007902">
    <property type="protein sequence ID" value="MBW72080.1"/>
    <property type="molecule type" value="Transcribed_RNA"/>
</dbReference>
<sequence length="163" mass="17944">MFVFLVPLSSISIFSRVRLSPLLSRQESRNLSLVHPAMVRKIEEVIPCGTTPVVAAGCCLLPDVVGANRVTSIGRRSVSARSVRSFGWRCQRHAYFVVTLFLHPGYGMCKCRNGSPRCPTSSRVSVQTKQPASRSASRYYRESGLGVEKLITLSPKMDRPSGS</sequence>
<proteinExistence type="predicted"/>
<accession>A0A2M4D3D8</accession>
<feature type="region of interest" description="Disordered" evidence="1">
    <location>
        <begin position="120"/>
        <end position="140"/>
    </location>
</feature>
<name>A0A2M4D3D8_ANODA</name>
<dbReference type="AlphaFoldDB" id="A0A2M4D3D8"/>
<evidence type="ECO:0000256" key="1">
    <source>
        <dbReference type="SAM" id="MobiDB-lite"/>
    </source>
</evidence>
<organism evidence="2">
    <name type="scientific">Anopheles darlingi</name>
    <name type="common">Mosquito</name>
    <dbReference type="NCBI Taxonomy" id="43151"/>
    <lineage>
        <taxon>Eukaryota</taxon>
        <taxon>Metazoa</taxon>
        <taxon>Ecdysozoa</taxon>
        <taxon>Arthropoda</taxon>
        <taxon>Hexapoda</taxon>
        <taxon>Insecta</taxon>
        <taxon>Pterygota</taxon>
        <taxon>Neoptera</taxon>
        <taxon>Endopterygota</taxon>
        <taxon>Diptera</taxon>
        <taxon>Nematocera</taxon>
        <taxon>Culicoidea</taxon>
        <taxon>Culicidae</taxon>
        <taxon>Anophelinae</taxon>
        <taxon>Anopheles</taxon>
    </lineage>
</organism>
<reference evidence="2" key="1">
    <citation type="submission" date="2018-01" db="EMBL/GenBank/DDBJ databases">
        <title>An insight into the sialome of Amazonian anophelines.</title>
        <authorList>
            <person name="Ribeiro J.M."/>
            <person name="Scarpassa V."/>
            <person name="Calvo E."/>
        </authorList>
    </citation>
    <scope>NUCLEOTIDE SEQUENCE</scope>
</reference>
<protein>
    <submittedName>
        <fullName evidence="2">Putative secreted protein</fullName>
    </submittedName>
</protein>
<evidence type="ECO:0000313" key="2">
    <source>
        <dbReference type="EMBL" id="MBW72080.1"/>
    </source>
</evidence>
<feature type="compositionally biased region" description="Polar residues" evidence="1">
    <location>
        <begin position="120"/>
        <end position="131"/>
    </location>
</feature>